<name>A0A1W6L8G3_9BURK</name>
<reference evidence="1 2" key="1">
    <citation type="submission" date="2016-04" db="EMBL/GenBank/DDBJ databases">
        <title>Complete genome sequence of natural rubber-degrading, novel Gram-negative bacterium, Rhizobacter gummiphilus strain NS21.</title>
        <authorList>
            <person name="Tabata M."/>
            <person name="Kasai D."/>
            <person name="Fukuda M."/>
        </authorList>
    </citation>
    <scope>NUCLEOTIDE SEQUENCE [LARGE SCALE GENOMIC DNA]</scope>
    <source>
        <strain evidence="1 2">NS21</strain>
    </source>
</reference>
<dbReference type="STRING" id="946333.A4W93_12200"/>
<evidence type="ECO:0000313" key="1">
    <source>
        <dbReference type="EMBL" id="ARN20595.1"/>
    </source>
</evidence>
<accession>A0A1W6L8G3</accession>
<dbReference type="AlphaFoldDB" id="A0A1W6L8G3"/>
<sequence length="214" mass="23171">MTMNATSIAQPLIRSGARYTVEVARCVVFGVVLSALCAALFFGLSQGGSVTHRGLVVVLSVCVFPVLYALVGHQRGLGRALASLTRSHGGLLYDHTLGRFIETLEARRPGAFASAVTSPQRLVQAFRTYLHESPAMPRLIRRVAVRYVTGLGEQLDASVLARENMLVDGRVNPAALKHWAVERMHGQFMPSWNGFGIVFGLQALAIGALTWASR</sequence>
<keyword evidence="2" id="KW-1185">Reference proteome</keyword>
<protein>
    <submittedName>
        <fullName evidence="1">Uncharacterized protein</fullName>
    </submittedName>
</protein>
<gene>
    <name evidence="1" type="ORF">A4W93_12200</name>
</gene>
<proteinExistence type="predicted"/>
<dbReference type="KEGG" id="rgu:A4W93_12200"/>
<dbReference type="RefSeq" id="WP_085750874.1">
    <property type="nucleotide sequence ID" value="NZ_BSPR01000023.1"/>
</dbReference>
<dbReference type="EMBL" id="CP015118">
    <property type="protein sequence ID" value="ARN20595.1"/>
    <property type="molecule type" value="Genomic_DNA"/>
</dbReference>
<dbReference type="Proteomes" id="UP000193427">
    <property type="component" value="Chromosome"/>
</dbReference>
<evidence type="ECO:0000313" key="2">
    <source>
        <dbReference type="Proteomes" id="UP000193427"/>
    </source>
</evidence>
<organism evidence="1 2">
    <name type="scientific">Piscinibacter gummiphilus</name>
    <dbReference type="NCBI Taxonomy" id="946333"/>
    <lineage>
        <taxon>Bacteria</taxon>
        <taxon>Pseudomonadati</taxon>
        <taxon>Pseudomonadota</taxon>
        <taxon>Betaproteobacteria</taxon>
        <taxon>Burkholderiales</taxon>
        <taxon>Sphaerotilaceae</taxon>
        <taxon>Piscinibacter</taxon>
    </lineage>
</organism>